<gene>
    <name evidence="2" type="ORF">BN874_850038</name>
</gene>
<dbReference type="Proteomes" id="UP000019184">
    <property type="component" value="Unassembled WGS sequence"/>
</dbReference>
<evidence type="ECO:0000259" key="1">
    <source>
        <dbReference type="Pfam" id="PF14346"/>
    </source>
</evidence>
<evidence type="ECO:0000313" key="3">
    <source>
        <dbReference type="Proteomes" id="UP000019184"/>
    </source>
</evidence>
<feature type="domain" description="DUF4398" evidence="1">
    <location>
        <begin position="66"/>
        <end position="133"/>
    </location>
</feature>
<keyword evidence="3" id="KW-1185">Reference proteome</keyword>
<accession>A0A7U7GG14</accession>
<dbReference type="Gene3D" id="1.20.1270.390">
    <property type="match status" value="1"/>
</dbReference>
<dbReference type="AlphaFoldDB" id="A0A7U7GG14"/>
<dbReference type="Pfam" id="PF14346">
    <property type="entry name" value="DUF4398"/>
    <property type="match status" value="1"/>
</dbReference>
<sequence>MKIIISIGILPSDAIRCYIIPSVSTPHPSNAVTPVAYLSLTRLLAKLIRLVTILLVLTACVSAPVQEMSDARQAIYSAEVAGAAQYSPDTLLAAQRLLQEAQTRLETGAYDDARHHALDARDEAIKARERATTIHSPPP</sequence>
<proteinExistence type="predicted"/>
<dbReference type="EMBL" id="CBTK010000304">
    <property type="protein sequence ID" value="CDH47620.1"/>
    <property type="molecule type" value="Genomic_DNA"/>
</dbReference>
<organism evidence="2 3">
    <name type="scientific">Candidatus Contendobacter odensis Run_B_J11</name>
    <dbReference type="NCBI Taxonomy" id="1400861"/>
    <lineage>
        <taxon>Bacteria</taxon>
        <taxon>Pseudomonadati</taxon>
        <taxon>Pseudomonadota</taxon>
        <taxon>Gammaproteobacteria</taxon>
        <taxon>Candidatus Competibacteraceae</taxon>
        <taxon>Candidatus Contendibacter</taxon>
    </lineage>
</organism>
<reference evidence="2 3" key="1">
    <citation type="journal article" date="2014" name="ISME J.">
        <title>Candidatus Competibacter-lineage genomes retrieved from metagenomes reveal functional metabolic diversity.</title>
        <authorList>
            <person name="McIlroy S.J."/>
            <person name="Albertsen M."/>
            <person name="Andresen E.K."/>
            <person name="Saunders A.M."/>
            <person name="Kristiansen R."/>
            <person name="Stokholm-Bjerregaard M."/>
            <person name="Nielsen K.L."/>
            <person name="Nielsen P.H."/>
        </authorList>
    </citation>
    <scope>NUCLEOTIDE SEQUENCE [LARGE SCALE GENOMIC DNA]</scope>
    <source>
        <strain evidence="2 3">Run_B_J11</strain>
    </source>
</reference>
<evidence type="ECO:0000313" key="2">
    <source>
        <dbReference type="EMBL" id="CDH47620.1"/>
    </source>
</evidence>
<comment type="caution">
    <text evidence="2">The sequence shown here is derived from an EMBL/GenBank/DDBJ whole genome shotgun (WGS) entry which is preliminary data.</text>
</comment>
<dbReference type="InterPro" id="IPR025511">
    <property type="entry name" value="DUF4398"/>
</dbReference>
<name>A0A7U7GG14_9GAMM</name>
<protein>
    <recommendedName>
        <fullName evidence="1">DUF4398 domain-containing protein</fullName>
    </recommendedName>
</protein>